<feature type="transmembrane region" description="Helical" evidence="11">
    <location>
        <begin position="12"/>
        <end position="33"/>
    </location>
</feature>
<dbReference type="Pfam" id="PF09587">
    <property type="entry name" value="PGA_cap"/>
    <property type="match status" value="1"/>
</dbReference>
<dbReference type="Gene3D" id="3.60.21.10">
    <property type="match status" value="1"/>
</dbReference>
<evidence type="ECO:0000256" key="4">
    <source>
        <dbReference type="ARBA" id="ARBA00022801"/>
    </source>
</evidence>
<dbReference type="PANTHER" id="PTHR33393">
    <property type="entry name" value="POLYGLUTAMINE SYNTHESIS ACCESSORY PROTEIN RV0574C-RELATED"/>
    <property type="match status" value="1"/>
</dbReference>
<evidence type="ECO:0000256" key="1">
    <source>
        <dbReference type="ARBA" id="ARBA00005662"/>
    </source>
</evidence>
<sequence length="631" mass="70347">MIFNQKIKLGSWVIFTGIVGIFFIYFLMSFLPVDLNNTNTNTKSATALSATIKEEVPSKYFYLNKDLNEQIKVSALAYLVGDLNTGEVILAKNQDQKFPIASISKLTTALITKEIMEPNDALLISKRALDTEGKNGGLKIGEEIETSDLLYPLLLESSNDAAEILAEHFGRDIFIKKMNEVAENLKMSGTSYEDPSGLSPGNQSTTSDLFKLAGYLNQTKPDLLKITTERSFSNKKHSWSNTNQLLSKEGYLGGKSGYTDEAKQTIVSLFSLPLGEKTNRPIAITLLGSKDRYKDVENILKYLKQNIYYGGEADANTNWVAEKVRVPYVREPDFVTMTFAGDIMLDRGVKNSVMKNFNNDYSALFEKLKIIKESDIVFANLEGTVSDKGEDLRNLYSFRMDPAVIPALSGAGISILSVANNHVGDWGRIAYIDTLSRLKENEILYTGGGNNSEEAETPTIIENYGMKIGFLGFSDVGPNWMEAGTDKAGLLLANNPRFDEIIKNASSQVDYLVVAFHFGEEYQTKHNVRQEYLAHRAVDNGAKIVIGSHPHVIEDTEIYKNSFIAYSLGNFIFDQAFSDKTMQGMLLNIKLSNDGKMTVRKDTVKLNEVFQPDKIIKGKEEEVKFVEIKAN</sequence>
<dbReference type="GO" id="GO:0009002">
    <property type="term" value="F:serine-type D-Ala-D-Ala carboxypeptidase activity"/>
    <property type="evidence" value="ECO:0007669"/>
    <property type="project" value="InterPro"/>
</dbReference>
<organism evidence="13 14">
    <name type="scientific">Candidatus Nomurabacteria bacterium RIFCSPHIGHO2_12_FULL_37_29</name>
    <dbReference type="NCBI Taxonomy" id="1801759"/>
    <lineage>
        <taxon>Bacteria</taxon>
        <taxon>Candidatus Nomuraibacteriota</taxon>
    </lineage>
</organism>
<name>A0A1F6WC51_9BACT</name>
<evidence type="ECO:0000256" key="2">
    <source>
        <dbReference type="ARBA" id="ARBA00007164"/>
    </source>
</evidence>
<dbReference type="GO" id="GO:0006508">
    <property type="term" value="P:proteolysis"/>
    <property type="evidence" value="ECO:0007669"/>
    <property type="project" value="InterPro"/>
</dbReference>
<dbReference type="SUPFAM" id="SSF56300">
    <property type="entry name" value="Metallo-dependent phosphatases"/>
    <property type="match status" value="1"/>
</dbReference>
<dbReference type="PANTHER" id="PTHR33393:SF12">
    <property type="entry name" value="CAPSULE BIOSYNTHESIS PROTEIN CAPA"/>
    <property type="match status" value="1"/>
</dbReference>
<keyword evidence="7" id="KW-0961">Cell wall biogenesis/degradation</keyword>
<gene>
    <name evidence="13" type="ORF">A3F19_03150</name>
</gene>
<evidence type="ECO:0000313" key="14">
    <source>
        <dbReference type="Proteomes" id="UP000177052"/>
    </source>
</evidence>
<evidence type="ECO:0000256" key="11">
    <source>
        <dbReference type="SAM" id="Phobius"/>
    </source>
</evidence>
<dbReference type="Gene3D" id="3.40.710.10">
    <property type="entry name" value="DD-peptidase/beta-lactamase superfamily"/>
    <property type="match status" value="1"/>
</dbReference>
<evidence type="ECO:0000259" key="12">
    <source>
        <dbReference type="SMART" id="SM00854"/>
    </source>
</evidence>
<comment type="similarity">
    <text evidence="1">Belongs to the CapA family.</text>
</comment>
<keyword evidence="3" id="KW-0732">Signal</keyword>
<evidence type="ECO:0000256" key="10">
    <source>
        <dbReference type="RuleBase" id="RU004016"/>
    </source>
</evidence>
<dbReference type="GO" id="GO:0009252">
    <property type="term" value="P:peptidoglycan biosynthetic process"/>
    <property type="evidence" value="ECO:0007669"/>
    <property type="project" value="UniProtKB-KW"/>
</dbReference>
<evidence type="ECO:0000256" key="3">
    <source>
        <dbReference type="ARBA" id="ARBA00022729"/>
    </source>
</evidence>
<dbReference type="InterPro" id="IPR052169">
    <property type="entry name" value="CW_Biosynth-Accessory"/>
</dbReference>
<dbReference type="InterPro" id="IPR012338">
    <property type="entry name" value="Beta-lactam/transpept-like"/>
</dbReference>
<comment type="similarity">
    <text evidence="2 10">Belongs to the peptidase S11 family.</text>
</comment>
<dbReference type="SUPFAM" id="SSF56601">
    <property type="entry name" value="beta-lactamase/transpeptidase-like"/>
    <property type="match status" value="1"/>
</dbReference>
<protein>
    <recommendedName>
        <fullName evidence="12">Capsule synthesis protein CapA domain-containing protein</fullName>
    </recommendedName>
</protein>
<reference evidence="13 14" key="1">
    <citation type="journal article" date="2016" name="Nat. Commun.">
        <title>Thousands of microbial genomes shed light on interconnected biogeochemical processes in an aquifer system.</title>
        <authorList>
            <person name="Anantharaman K."/>
            <person name="Brown C.T."/>
            <person name="Hug L.A."/>
            <person name="Sharon I."/>
            <person name="Castelle C.J."/>
            <person name="Probst A.J."/>
            <person name="Thomas B.C."/>
            <person name="Singh A."/>
            <person name="Wilkins M.J."/>
            <person name="Karaoz U."/>
            <person name="Brodie E.L."/>
            <person name="Williams K.H."/>
            <person name="Hubbard S.S."/>
            <person name="Banfield J.F."/>
        </authorList>
    </citation>
    <scope>NUCLEOTIDE SEQUENCE [LARGE SCALE GENOMIC DNA]</scope>
</reference>
<dbReference type="PRINTS" id="PR00725">
    <property type="entry name" value="DADACBPTASE1"/>
</dbReference>
<dbReference type="Pfam" id="PF00768">
    <property type="entry name" value="Peptidase_S11"/>
    <property type="match status" value="1"/>
</dbReference>
<dbReference type="InterPro" id="IPR029052">
    <property type="entry name" value="Metallo-depent_PP-like"/>
</dbReference>
<keyword evidence="5" id="KW-0133">Cell shape</keyword>
<evidence type="ECO:0000256" key="5">
    <source>
        <dbReference type="ARBA" id="ARBA00022960"/>
    </source>
</evidence>
<comment type="caution">
    <text evidence="13">The sequence shown here is derived from an EMBL/GenBank/DDBJ whole genome shotgun (WGS) entry which is preliminary data.</text>
</comment>
<keyword evidence="11" id="KW-1133">Transmembrane helix</keyword>
<keyword evidence="6" id="KW-0573">Peptidoglycan synthesis</keyword>
<dbReference type="InterPro" id="IPR019079">
    <property type="entry name" value="Capsule_synth_CapA"/>
</dbReference>
<feature type="active site" description="Proton acceptor" evidence="8">
    <location>
        <position position="105"/>
    </location>
</feature>
<dbReference type="InterPro" id="IPR018044">
    <property type="entry name" value="Peptidase_S11"/>
</dbReference>
<keyword evidence="11" id="KW-0472">Membrane</keyword>
<dbReference type="Proteomes" id="UP000177052">
    <property type="component" value="Unassembled WGS sequence"/>
</dbReference>
<dbReference type="SMART" id="SM00854">
    <property type="entry name" value="PGA_cap"/>
    <property type="match status" value="1"/>
</dbReference>
<dbReference type="GO" id="GO:0071555">
    <property type="term" value="P:cell wall organization"/>
    <property type="evidence" value="ECO:0007669"/>
    <property type="project" value="UniProtKB-KW"/>
</dbReference>
<evidence type="ECO:0000313" key="13">
    <source>
        <dbReference type="EMBL" id="OGI79483.1"/>
    </source>
</evidence>
<keyword evidence="4" id="KW-0378">Hydrolase</keyword>
<proteinExistence type="inferred from homology"/>
<dbReference type="AlphaFoldDB" id="A0A1F6WC51"/>
<feature type="active site" description="Acyl-ester intermediate" evidence="8">
    <location>
        <position position="102"/>
    </location>
</feature>
<evidence type="ECO:0000256" key="6">
    <source>
        <dbReference type="ARBA" id="ARBA00022984"/>
    </source>
</evidence>
<feature type="binding site" evidence="9">
    <location>
        <position position="255"/>
    </location>
    <ligand>
        <name>substrate</name>
    </ligand>
</feature>
<evidence type="ECO:0000256" key="9">
    <source>
        <dbReference type="PIRSR" id="PIRSR618044-2"/>
    </source>
</evidence>
<feature type="active site" evidence="8">
    <location>
        <position position="157"/>
    </location>
</feature>
<evidence type="ECO:0000256" key="8">
    <source>
        <dbReference type="PIRSR" id="PIRSR618044-1"/>
    </source>
</evidence>
<dbReference type="InterPro" id="IPR001967">
    <property type="entry name" value="Peptidase_S11_N"/>
</dbReference>
<keyword evidence="11" id="KW-0812">Transmembrane</keyword>
<accession>A0A1F6WC51</accession>
<dbReference type="GO" id="GO:0008360">
    <property type="term" value="P:regulation of cell shape"/>
    <property type="evidence" value="ECO:0007669"/>
    <property type="project" value="UniProtKB-KW"/>
</dbReference>
<dbReference type="CDD" id="cd07381">
    <property type="entry name" value="MPP_CapA"/>
    <property type="match status" value="1"/>
</dbReference>
<dbReference type="EMBL" id="MFUJ01000007">
    <property type="protein sequence ID" value="OGI79483.1"/>
    <property type="molecule type" value="Genomic_DNA"/>
</dbReference>
<feature type="domain" description="Capsule synthesis protein CapA" evidence="12">
    <location>
        <begin position="336"/>
        <end position="575"/>
    </location>
</feature>
<evidence type="ECO:0000256" key="7">
    <source>
        <dbReference type="ARBA" id="ARBA00023316"/>
    </source>
</evidence>